<keyword evidence="8" id="KW-1185">Reference proteome</keyword>
<name>A0A9P0A359_BEMTA</name>
<keyword evidence="2 4" id="KW-0479">Metal-binding</keyword>
<dbReference type="InterPro" id="IPR023561">
    <property type="entry name" value="Carbonic_anhydrase_a-class"/>
</dbReference>
<protein>
    <recommendedName>
        <fullName evidence="4">Carbonic anhydrase</fullName>
        <ecNumber evidence="4">4.2.1.1</ecNumber>
    </recommendedName>
</protein>
<dbReference type="PROSITE" id="PS00162">
    <property type="entry name" value="ALPHA_CA_1"/>
    <property type="match status" value="1"/>
</dbReference>
<evidence type="ECO:0000259" key="6">
    <source>
        <dbReference type="PROSITE" id="PS51144"/>
    </source>
</evidence>
<dbReference type="GO" id="GO:0005737">
    <property type="term" value="C:cytoplasm"/>
    <property type="evidence" value="ECO:0007669"/>
    <property type="project" value="TreeGrafter"/>
</dbReference>
<organism evidence="7 8">
    <name type="scientific">Bemisia tabaci</name>
    <name type="common">Sweetpotato whitefly</name>
    <name type="synonym">Aleurodes tabaci</name>
    <dbReference type="NCBI Taxonomy" id="7038"/>
    <lineage>
        <taxon>Eukaryota</taxon>
        <taxon>Metazoa</taxon>
        <taxon>Ecdysozoa</taxon>
        <taxon>Arthropoda</taxon>
        <taxon>Hexapoda</taxon>
        <taxon>Insecta</taxon>
        <taxon>Pterygota</taxon>
        <taxon>Neoptera</taxon>
        <taxon>Paraneoptera</taxon>
        <taxon>Hemiptera</taxon>
        <taxon>Sternorrhyncha</taxon>
        <taxon>Aleyrodoidea</taxon>
        <taxon>Aleyrodidae</taxon>
        <taxon>Aleyrodinae</taxon>
        <taxon>Bemisia</taxon>
    </lineage>
</organism>
<comment type="catalytic activity">
    <reaction evidence="4">
        <text>hydrogencarbonate + H(+) = CO2 + H2O</text>
        <dbReference type="Rhea" id="RHEA:10748"/>
        <dbReference type="ChEBI" id="CHEBI:15377"/>
        <dbReference type="ChEBI" id="CHEBI:15378"/>
        <dbReference type="ChEBI" id="CHEBI:16526"/>
        <dbReference type="ChEBI" id="CHEBI:17544"/>
        <dbReference type="EC" id="4.2.1.1"/>
    </reaction>
</comment>
<dbReference type="EC" id="4.2.1.1" evidence="4"/>
<dbReference type="CDD" id="cd00326">
    <property type="entry name" value="alpha_CA"/>
    <property type="match status" value="1"/>
</dbReference>
<accession>A0A9P0A359</accession>
<comment type="function">
    <text evidence="4">Reversible hydration of carbon dioxide.</text>
</comment>
<evidence type="ECO:0000313" key="8">
    <source>
        <dbReference type="Proteomes" id="UP001152759"/>
    </source>
</evidence>
<feature type="domain" description="Alpha-carbonic anhydrase" evidence="6">
    <location>
        <begin position="11"/>
        <end position="261"/>
    </location>
</feature>
<dbReference type="Gene3D" id="3.10.200.10">
    <property type="entry name" value="Alpha carbonic anhydrase"/>
    <property type="match status" value="1"/>
</dbReference>
<comment type="cofactor">
    <cofactor evidence="4">
        <name>Zn(2+)</name>
        <dbReference type="ChEBI" id="CHEBI:29105"/>
    </cofactor>
</comment>
<dbReference type="PANTHER" id="PTHR18952:SF270">
    <property type="entry name" value="CARBONIC ANHYDRASE"/>
    <property type="match status" value="1"/>
</dbReference>
<sequence>MGDAEFIASAGDWRYGSNEEDGDEGWDGLCEVGKKQSPVDFPETEEAKKNEDEVEPLAFFHYKEAVSTNLTNNGHTVVLNINQPCDVGVASGGLRSLYFLDQIHFHWNSEHTVNGKRYAMEVHLVHHNVELGSFDKAIKKSRGVAVLGAFVTETTHPNPVFNSVIEGMSEARDAGAATVLKSTFSAADLLPKNVANFYRYEGSLTTPPCLETVVWTVFDDTLHASREQIEAFRELQTKEGPMKFNYRPTQPLNDRDVTWISTILPEEEPEHVFAEQNEISAGRPTKSQATVLILSLACIRIILRTLS</sequence>
<dbReference type="GO" id="GO:0004089">
    <property type="term" value="F:carbonate dehydratase activity"/>
    <property type="evidence" value="ECO:0007669"/>
    <property type="project" value="UniProtKB-UniRule"/>
</dbReference>
<dbReference type="InterPro" id="IPR001148">
    <property type="entry name" value="CA_dom"/>
</dbReference>
<dbReference type="PROSITE" id="PS51144">
    <property type="entry name" value="ALPHA_CA_2"/>
    <property type="match status" value="1"/>
</dbReference>
<dbReference type="AlphaFoldDB" id="A0A9P0A359"/>
<feature type="region of interest" description="Disordered" evidence="5">
    <location>
        <begin position="1"/>
        <end position="27"/>
    </location>
</feature>
<evidence type="ECO:0000256" key="2">
    <source>
        <dbReference type="ARBA" id="ARBA00022723"/>
    </source>
</evidence>
<dbReference type="InterPro" id="IPR018338">
    <property type="entry name" value="Carbonic_anhydrase_a-class_CS"/>
</dbReference>
<evidence type="ECO:0000256" key="1">
    <source>
        <dbReference type="ARBA" id="ARBA00010718"/>
    </source>
</evidence>
<evidence type="ECO:0000256" key="3">
    <source>
        <dbReference type="ARBA" id="ARBA00022833"/>
    </source>
</evidence>
<dbReference type="Proteomes" id="UP001152759">
    <property type="component" value="Chromosome 10"/>
</dbReference>
<evidence type="ECO:0000256" key="4">
    <source>
        <dbReference type="RuleBase" id="RU367011"/>
    </source>
</evidence>
<dbReference type="GO" id="GO:0008270">
    <property type="term" value="F:zinc ion binding"/>
    <property type="evidence" value="ECO:0007669"/>
    <property type="project" value="UniProtKB-UniRule"/>
</dbReference>
<dbReference type="Pfam" id="PF00194">
    <property type="entry name" value="Carb_anhydrase"/>
    <property type="match status" value="1"/>
</dbReference>
<comment type="similarity">
    <text evidence="1 4">Belongs to the alpha-carbonic anhydrase family.</text>
</comment>
<dbReference type="PANTHER" id="PTHR18952">
    <property type="entry name" value="CARBONIC ANHYDRASE"/>
    <property type="match status" value="1"/>
</dbReference>
<dbReference type="SUPFAM" id="SSF51069">
    <property type="entry name" value="Carbonic anhydrase"/>
    <property type="match status" value="1"/>
</dbReference>
<evidence type="ECO:0000256" key="5">
    <source>
        <dbReference type="SAM" id="MobiDB-lite"/>
    </source>
</evidence>
<dbReference type="SMART" id="SM01057">
    <property type="entry name" value="Carb_anhydrase"/>
    <property type="match status" value="1"/>
</dbReference>
<keyword evidence="4" id="KW-0456">Lyase</keyword>
<dbReference type="EMBL" id="OU963871">
    <property type="protein sequence ID" value="CAH0383261.1"/>
    <property type="molecule type" value="Genomic_DNA"/>
</dbReference>
<gene>
    <name evidence="7" type="ORF">BEMITA_LOCUS2724</name>
</gene>
<keyword evidence="3 4" id="KW-0862">Zinc</keyword>
<proteinExistence type="inferred from homology"/>
<evidence type="ECO:0000313" key="7">
    <source>
        <dbReference type="EMBL" id="CAH0383261.1"/>
    </source>
</evidence>
<reference evidence="7" key="1">
    <citation type="submission" date="2021-12" db="EMBL/GenBank/DDBJ databases">
        <authorList>
            <person name="King R."/>
        </authorList>
    </citation>
    <scope>NUCLEOTIDE SEQUENCE</scope>
</reference>
<dbReference type="InterPro" id="IPR036398">
    <property type="entry name" value="CA_dom_sf"/>
</dbReference>